<dbReference type="EnsemblMetazoa" id="XM_038221621.1">
    <property type="protein sequence ID" value="XP_038077549.1"/>
    <property type="gene ID" value="LOC119745332"/>
</dbReference>
<accession>A0A914BN44</accession>
<dbReference type="RefSeq" id="XP_038077549.1">
    <property type="nucleotide sequence ID" value="XM_038221621.1"/>
</dbReference>
<evidence type="ECO:0000313" key="3">
    <source>
        <dbReference type="Proteomes" id="UP000887568"/>
    </source>
</evidence>
<keyword evidence="3" id="KW-1185">Reference proteome</keyword>
<dbReference type="AlphaFoldDB" id="A0A914BN44"/>
<dbReference type="Proteomes" id="UP000887568">
    <property type="component" value="Unplaced"/>
</dbReference>
<evidence type="ECO:0000313" key="2">
    <source>
        <dbReference type="EnsemblMetazoa" id="XP_038077549.1"/>
    </source>
</evidence>
<feature type="compositionally biased region" description="Pro residues" evidence="1">
    <location>
        <begin position="377"/>
        <end position="408"/>
    </location>
</feature>
<evidence type="ECO:0000256" key="1">
    <source>
        <dbReference type="SAM" id="MobiDB-lite"/>
    </source>
</evidence>
<name>A0A914BN44_PATMI</name>
<proteinExistence type="predicted"/>
<dbReference type="GeneID" id="119745332"/>
<dbReference type="OrthoDB" id="5970923at2759"/>
<feature type="compositionally biased region" description="Basic and acidic residues" evidence="1">
    <location>
        <begin position="1"/>
        <end position="10"/>
    </location>
</feature>
<organism evidence="2 3">
    <name type="scientific">Patiria miniata</name>
    <name type="common">Bat star</name>
    <name type="synonym">Asterina miniata</name>
    <dbReference type="NCBI Taxonomy" id="46514"/>
    <lineage>
        <taxon>Eukaryota</taxon>
        <taxon>Metazoa</taxon>
        <taxon>Echinodermata</taxon>
        <taxon>Eleutherozoa</taxon>
        <taxon>Asterozoa</taxon>
        <taxon>Asteroidea</taxon>
        <taxon>Valvatacea</taxon>
        <taxon>Valvatida</taxon>
        <taxon>Asterinidae</taxon>
        <taxon>Patiria</taxon>
    </lineage>
</organism>
<feature type="region of interest" description="Disordered" evidence="1">
    <location>
        <begin position="1"/>
        <end position="27"/>
    </location>
</feature>
<dbReference type="OMA" id="PETHMAG"/>
<reference evidence="2" key="1">
    <citation type="submission" date="2022-11" db="UniProtKB">
        <authorList>
            <consortium name="EnsemblMetazoa"/>
        </authorList>
    </citation>
    <scope>IDENTIFICATION</scope>
</reference>
<feature type="region of interest" description="Disordered" evidence="1">
    <location>
        <begin position="369"/>
        <end position="428"/>
    </location>
</feature>
<protein>
    <submittedName>
        <fullName evidence="2">Uncharacterized protein</fullName>
    </submittedName>
</protein>
<sequence>MGNEKSRTKYETPGGVTKKGERVGAHSSIPDDPVPYAGSLWQYCFVNIEASLKAKVKFFSAPIITTNIDAYYDVISQPYTEGFVMNQFQSIPGVMRQGGFSYKVAVPYQAILSRPVNAPPSHERWQLRVEKSFLQTQLTVQFFTSQATVVSDTSDIHQKINAVVSQGGRLICVEITGFQQGLRQARSRYPEVKGVDLFFNMPLHPNPQIYVYQAVSVPVQFKLTSSYPQPRIKVLTDFMGQFAAFLQKGWKLVEINFDSSLTTQPGFFTAHASMNSIWFFEKEASMMHSEVPEWEGTIVEYEHKIGRTFGGTKAKTNWDPLVGEMGQRGWELACLVESPEMYATGFSTAAIKVILFFQRRILRPAGAEGFARTPLGGQPPPQGSYPPPQGAQGGYPPPQGSNPPPYPDPSQGGYPGNSPEEEKKVSDL</sequence>